<sequence>MIPQRPPPASRFDLARSPVATSSPHPTHQVHHHNHAYQSHVYYPQPESHSAPAMLRPNAVRPSMNNPMIGIIEEMIYATVFGNSVTNAYAHSNSYHLAGTSSPRLRRHLLMADRSLGRISFFLFCCAFFCLLLF</sequence>
<keyword evidence="2" id="KW-1133">Transmembrane helix</keyword>
<organism evidence="3">
    <name type="scientific">Rhizophora mucronata</name>
    <name type="common">Asiatic mangrove</name>
    <dbReference type="NCBI Taxonomy" id="61149"/>
    <lineage>
        <taxon>Eukaryota</taxon>
        <taxon>Viridiplantae</taxon>
        <taxon>Streptophyta</taxon>
        <taxon>Embryophyta</taxon>
        <taxon>Tracheophyta</taxon>
        <taxon>Spermatophyta</taxon>
        <taxon>Magnoliopsida</taxon>
        <taxon>eudicotyledons</taxon>
        <taxon>Gunneridae</taxon>
        <taxon>Pentapetalae</taxon>
        <taxon>rosids</taxon>
        <taxon>fabids</taxon>
        <taxon>Malpighiales</taxon>
        <taxon>Rhizophoraceae</taxon>
        <taxon>Rhizophora</taxon>
    </lineage>
</organism>
<feature type="region of interest" description="Disordered" evidence="1">
    <location>
        <begin position="1"/>
        <end position="31"/>
    </location>
</feature>
<accession>A0A2P2P566</accession>
<protein>
    <submittedName>
        <fullName evidence="3">Uncharacterized protein</fullName>
    </submittedName>
</protein>
<evidence type="ECO:0000256" key="1">
    <source>
        <dbReference type="SAM" id="MobiDB-lite"/>
    </source>
</evidence>
<dbReference type="UniPathway" id="UPA00143"/>
<dbReference type="EMBL" id="GGEC01069420">
    <property type="protein sequence ID" value="MBX49904.1"/>
    <property type="molecule type" value="Transcribed_RNA"/>
</dbReference>
<feature type="transmembrane region" description="Helical" evidence="2">
    <location>
        <begin position="115"/>
        <end position="133"/>
    </location>
</feature>
<proteinExistence type="predicted"/>
<keyword evidence="2" id="KW-0472">Membrane</keyword>
<evidence type="ECO:0000313" key="3">
    <source>
        <dbReference type="EMBL" id="MBX49904.1"/>
    </source>
</evidence>
<evidence type="ECO:0000256" key="2">
    <source>
        <dbReference type="SAM" id="Phobius"/>
    </source>
</evidence>
<name>A0A2P2P566_RHIMU</name>
<dbReference type="GO" id="GO:0016567">
    <property type="term" value="P:protein ubiquitination"/>
    <property type="evidence" value="ECO:0007669"/>
    <property type="project" value="UniProtKB-UniPathway"/>
</dbReference>
<reference evidence="3" key="1">
    <citation type="submission" date="2018-02" db="EMBL/GenBank/DDBJ databases">
        <title>Rhizophora mucronata_Transcriptome.</title>
        <authorList>
            <person name="Meera S.P."/>
            <person name="Sreeshan A."/>
            <person name="Augustine A."/>
        </authorList>
    </citation>
    <scope>NUCLEOTIDE SEQUENCE</scope>
    <source>
        <tissue evidence="3">Leaf</tissue>
    </source>
</reference>
<keyword evidence="2" id="KW-0812">Transmembrane</keyword>
<dbReference type="AlphaFoldDB" id="A0A2P2P566"/>